<evidence type="ECO:0000259" key="2">
    <source>
        <dbReference type="Pfam" id="PF02894"/>
    </source>
</evidence>
<dbReference type="Gene3D" id="3.30.360.10">
    <property type="entry name" value="Dihydrodipicolinate Reductase, domain 2"/>
    <property type="match status" value="1"/>
</dbReference>
<dbReference type="GO" id="GO:0000166">
    <property type="term" value="F:nucleotide binding"/>
    <property type="evidence" value="ECO:0007669"/>
    <property type="project" value="InterPro"/>
</dbReference>
<accession>A0A382AX97</accession>
<evidence type="ECO:0000313" key="3">
    <source>
        <dbReference type="EMBL" id="SVB05951.1"/>
    </source>
</evidence>
<dbReference type="Pfam" id="PF01408">
    <property type="entry name" value="GFO_IDH_MocA"/>
    <property type="match status" value="1"/>
</dbReference>
<protein>
    <recommendedName>
        <fullName evidence="4">Gfo/Idh/MocA-like oxidoreductase N-terminal domain-containing protein</fullName>
    </recommendedName>
</protein>
<dbReference type="EMBL" id="UINC01027164">
    <property type="protein sequence ID" value="SVB05951.1"/>
    <property type="molecule type" value="Genomic_DNA"/>
</dbReference>
<name>A0A382AX97_9ZZZZ</name>
<dbReference type="InterPro" id="IPR052515">
    <property type="entry name" value="Gfo/Idh/MocA_Oxidoreductase"/>
</dbReference>
<evidence type="ECO:0008006" key="4">
    <source>
        <dbReference type="Google" id="ProtNLM"/>
    </source>
</evidence>
<dbReference type="Gene3D" id="3.40.50.720">
    <property type="entry name" value="NAD(P)-binding Rossmann-like Domain"/>
    <property type="match status" value="1"/>
</dbReference>
<feature type="domain" description="Gfo/Idh/MocA-like oxidoreductase N-terminal" evidence="1">
    <location>
        <begin position="5"/>
        <end position="127"/>
    </location>
</feature>
<dbReference type="PANTHER" id="PTHR43249">
    <property type="entry name" value="UDP-N-ACETYL-2-AMINO-2-DEOXY-D-GLUCURONATE OXIDASE"/>
    <property type="match status" value="1"/>
</dbReference>
<gene>
    <name evidence="3" type="ORF">METZ01_LOCUS158805</name>
</gene>
<dbReference type="Pfam" id="PF02894">
    <property type="entry name" value="GFO_IDH_MocA_C"/>
    <property type="match status" value="1"/>
</dbReference>
<organism evidence="3">
    <name type="scientific">marine metagenome</name>
    <dbReference type="NCBI Taxonomy" id="408172"/>
    <lineage>
        <taxon>unclassified sequences</taxon>
        <taxon>metagenomes</taxon>
        <taxon>ecological metagenomes</taxon>
    </lineage>
</organism>
<sequence length="336" mass="36701">MNTYRVGFLGCGGIARAHAMGYQAVQNARIELVAGADINPADEKAQRLADEYGIRLYADHQDMLGSEQLDLISICTWPRAHCEATIAAAEYGAKGILCEKPMAVNLAEADRMLGACEASGTVLAIGHAHRFSPQAERARSLIQNGEIGRVSMIWGHCSLDLMNNGTHVIDLVNYLNGDVPAEWVMGQIDRSRKQEGRGNHPDMVIEDMAVGRVGYKNGVVGLIELGDRAHQAYQFHIVGSDGVIDVNTPDGPPLRVLSGSRQGGWHAPKLPEVFSFNAELEELIESVEGRKEHRCSGPKGRATLEIIMAIFESSARHGLVELPIDVRDFPLERMIM</sequence>
<dbReference type="InterPro" id="IPR004104">
    <property type="entry name" value="Gfo/Idh/MocA-like_OxRdtase_C"/>
</dbReference>
<dbReference type="SUPFAM" id="SSF55347">
    <property type="entry name" value="Glyceraldehyde-3-phosphate dehydrogenase-like, C-terminal domain"/>
    <property type="match status" value="1"/>
</dbReference>
<feature type="non-terminal residue" evidence="3">
    <location>
        <position position="336"/>
    </location>
</feature>
<reference evidence="3" key="1">
    <citation type="submission" date="2018-05" db="EMBL/GenBank/DDBJ databases">
        <authorList>
            <person name="Lanie J.A."/>
            <person name="Ng W.-L."/>
            <person name="Kazmierczak K.M."/>
            <person name="Andrzejewski T.M."/>
            <person name="Davidsen T.M."/>
            <person name="Wayne K.J."/>
            <person name="Tettelin H."/>
            <person name="Glass J.I."/>
            <person name="Rusch D."/>
            <person name="Podicherti R."/>
            <person name="Tsui H.-C.T."/>
            <person name="Winkler M.E."/>
        </authorList>
    </citation>
    <scope>NUCLEOTIDE SEQUENCE</scope>
</reference>
<dbReference type="PANTHER" id="PTHR43249:SF1">
    <property type="entry name" value="D-GLUCOSIDE 3-DEHYDROGENASE"/>
    <property type="match status" value="1"/>
</dbReference>
<evidence type="ECO:0000259" key="1">
    <source>
        <dbReference type="Pfam" id="PF01408"/>
    </source>
</evidence>
<proteinExistence type="predicted"/>
<dbReference type="InterPro" id="IPR036291">
    <property type="entry name" value="NAD(P)-bd_dom_sf"/>
</dbReference>
<feature type="domain" description="Gfo/Idh/MocA-like oxidoreductase C-terminal" evidence="2">
    <location>
        <begin position="161"/>
        <end position="320"/>
    </location>
</feature>
<dbReference type="AlphaFoldDB" id="A0A382AX97"/>
<dbReference type="InterPro" id="IPR000683">
    <property type="entry name" value="Gfo/Idh/MocA-like_OxRdtase_N"/>
</dbReference>
<dbReference type="SUPFAM" id="SSF51735">
    <property type="entry name" value="NAD(P)-binding Rossmann-fold domains"/>
    <property type="match status" value="1"/>
</dbReference>